<name>A0AAV7WH67_PLEWA</name>
<dbReference type="Proteomes" id="UP001066276">
    <property type="component" value="Chromosome 1_2"/>
</dbReference>
<sequence>MRKADHRAAPKCLGACNRVSIASVTLCQTGPATPYPRGTPESHERLTSEAEGVAIFPEIDDGHPKPLSRKQEGTLRSRTERKETPLDGGSQEVRRSSEKKPEEGERLVAPPEKAE</sequence>
<organism evidence="2 3">
    <name type="scientific">Pleurodeles waltl</name>
    <name type="common">Iberian ribbed newt</name>
    <dbReference type="NCBI Taxonomy" id="8319"/>
    <lineage>
        <taxon>Eukaryota</taxon>
        <taxon>Metazoa</taxon>
        <taxon>Chordata</taxon>
        <taxon>Craniata</taxon>
        <taxon>Vertebrata</taxon>
        <taxon>Euteleostomi</taxon>
        <taxon>Amphibia</taxon>
        <taxon>Batrachia</taxon>
        <taxon>Caudata</taxon>
        <taxon>Salamandroidea</taxon>
        <taxon>Salamandridae</taxon>
        <taxon>Pleurodelinae</taxon>
        <taxon>Pleurodeles</taxon>
    </lineage>
</organism>
<dbReference type="AlphaFoldDB" id="A0AAV7WH67"/>
<keyword evidence="3" id="KW-1185">Reference proteome</keyword>
<proteinExistence type="predicted"/>
<reference evidence="2" key="1">
    <citation type="journal article" date="2022" name="bioRxiv">
        <title>Sequencing and chromosome-scale assembly of the giantPleurodeles waltlgenome.</title>
        <authorList>
            <person name="Brown T."/>
            <person name="Elewa A."/>
            <person name="Iarovenko S."/>
            <person name="Subramanian E."/>
            <person name="Araus A.J."/>
            <person name="Petzold A."/>
            <person name="Susuki M."/>
            <person name="Suzuki K.-i.T."/>
            <person name="Hayashi T."/>
            <person name="Toyoda A."/>
            <person name="Oliveira C."/>
            <person name="Osipova E."/>
            <person name="Leigh N.D."/>
            <person name="Simon A."/>
            <person name="Yun M.H."/>
        </authorList>
    </citation>
    <scope>NUCLEOTIDE SEQUENCE</scope>
    <source>
        <strain evidence="2">20211129_DDA</strain>
        <tissue evidence="2">Liver</tissue>
    </source>
</reference>
<dbReference type="EMBL" id="JANPWB010000002">
    <property type="protein sequence ID" value="KAJ1211620.1"/>
    <property type="molecule type" value="Genomic_DNA"/>
</dbReference>
<evidence type="ECO:0000313" key="2">
    <source>
        <dbReference type="EMBL" id="KAJ1211620.1"/>
    </source>
</evidence>
<feature type="compositionally biased region" description="Basic and acidic residues" evidence="1">
    <location>
        <begin position="92"/>
        <end position="115"/>
    </location>
</feature>
<feature type="compositionally biased region" description="Basic and acidic residues" evidence="1">
    <location>
        <begin position="60"/>
        <end position="85"/>
    </location>
</feature>
<evidence type="ECO:0000256" key="1">
    <source>
        <dbReference type="SAM" id="MobiDB-lite"/>
    </source>
</evidence>
<accession>A0AAV7WH67</accession>
<protein>
    <submittedName>
        <fullName evidence="2">Uncharacterized protein</fullName>
    </submittedName>
</protein>
<feature type="region of interest" description="Disordered" evidence="1">
    <location>
        <begin position="28"/>
        <end position="115"/>
    </location>
</feature>
<gene>
    <name evidence="2" type="ORF">NDU88_006978</name>
</gene>
<evidence type="ECO:0000313" key="3">
    <source>
        <dbReference type="Proteomes" id="UP001066276"/>
    </source>
</evidence>
<comment type="caution">
    <text evidence="2">The sequence shown here is derived from an EMBL/GenBank/DDBJ whole genome shotgun (WGS) entry which is preliminary data.</text>
</comment>